<dbReference type="InterPro" id="IPR016166">
    <property type="entry name" value="FAD-bd_PCMH"/>
</dbReference>
<gene>
    <name evidence="7" type="ORF">KK137_08340</name>
</gene>
<dbReference type="PANTHER" id="PTHR42973:SF39">
    <property type="entry name" value="FAD-BINDING PCMH-TYPE DOMAIN-CONTAINING PROTEIN"/>
    <property type="match status" value="1"/>
</dbReference>
<protein>
    <submittedName>
        <fullName evidence="7">FAD-binding oxidoreductase</fullName>
    </submittedName>
</protein>
<evidence type="ECO:0000256" key="4">
    <source>
        <dbReference type="ARBA" id="ARBA00022827"/>
    </source>
</evidence>
<dbReference type="SUPFAM" id="SSF56176">
    <property type="entry name" value="FAD-binding/transporter-associated domain-like"/>
    <property type="match status" value="1"/>
</dbReference>
<organism evidence="7 8">
    <name type="scientific">Croceibacterium selenioxidans</name>
    <dbReference type="NCBI Taxonomy" id="2838833"/>
    <lineage>
        <taxon>Bacteria</taxon>
        <taxon>Pseudomonadati</taxon>
        <taxon>Pseudomonadota</taxon>
        <taxon>Alphaproteobacteria</taxon>
        <taxon>Sphingomonadales</taxon>
        <taxon>Erythrobacteraceae</taxon>
        <taxon>Croceibacterium</taxon>
    </lineage>
</organism>
<dbReference type="Gene3D" id="3.30.465.10">
    <property type="match status" value="1"/>
</dbReference>
<evidence type="ECO:0000256" key="3">
    <source>
        <dbReference type="ARBA" id="ARBA00022630"/>
    </source>
</evidence>
<dbReference type="EMBL" id="JAHFVK010000001">
    <property type="protein sequence ID" value="MBT2134338.1"/>
    <property type="molecule type" value="Genomic_DNA"/>
</dbReference>
<proteinExistence type="inferred from homology"/>
<dbReference type="InterPro" id="IPR016169">
    <property type="entry name" value="FAD-bd_PCMH_sub2"/>
</dbReference>
<reference evidence="7 8" key="1">
    <citation type="submission" date="2021-05" db="EMBL/GenBank/DDBJ databases">
        <title>Croceibacterium sp. LX-88 genome sequence.</title>
        <authorList>
            <person name="Luo X."/>
        </authorList>
    </citation>
    <scope>NUCLEOTIDE SEQUENCE [LARGE SCALE GENOMIC DNA]</scope>
    <source>
        <strain evidence="7 8">LX-88</strain>
    </source>
</reference>
<dbReference type="InterPro" id="IPR016167">
    <property type="entry name" value="FAD-bd_PCMH_sub1"/>
</dbReference>
<evidence type="ECO:0000256" key="5">
    <source>
        <dbReference type="ARBA" id="ARBA00023002"/>
    </source>
</evidence>
<feature type="domain" description="FAD-binding PCMH-type" evidence="6">
    <location>
        <begin position="1"/>
        <end position="162"/>
    </location>
</feature>
<keyword evidence="3" id="KW-0285">Flavoprotein</keyword>
<dbReference type="PANTHER" id="PTHR42973">
    <property type="entry name" value="BINDING OXIDOREDUCTASE, PUTATIVE (AFU_ORTHOLOGUE AFUA_1G17690)-RELATED"/>
    <property type="match status" value="1"/>
</dbReference>
<dbReference type="Gene3D" id="3.30.43.10">
    <property type="entry name" value="Uridine Diphospho-n-acetylenolpyruvylglucosamine Reductase, domain 2"/>
    <property type="match status" value="1"/>
</dbReference>
<dbReference type="InterPro" id="IPR006094">
    <property type="entry name" value="Oxid_FAD_bind_N"/>
</dbReference>
<dbReference type="InterPro" id="IPR036318">
    <property type="entry name" value="FAD-bd_PCMH-like_sf"/>
</dbReference>
<keyword evidence="8" id="KW-1185">Reference proteome</keyword>
<sequence length="402" mass="42341">MGSAEEAAEAVRFAAANCLQVSPRGGGHHYGAAALRNGGVLLDLGGLDFVEIDRTARVARIGAGVRGDNLSEELAAQGFAFPVGHCADVSVSGYLLNGGFGWNSGEWGAACANVIAMEMVLANGEIVLVSESHHPDLFWAARGGGPGFFAAITAYHVALHSLPPVTCAWRAAFPASSAPLLADWLTAATDSAPRETEVGCFLMSHWDTSEPAIVLRVSACGDSEADARSRVSSFASPPQDASPIGDPCTEVIPFTDLFKLSPMPSGKRVAADHLWATAPLGELLLAVYDIPAHSPHSTIDLVAYGGHSRTGLPKDGALSVGGGTGAGIYAMWDDPADDDANCAWVRRVDEALSPFRSGRYVGEADLTASPQRLAECFTQETLERLQSLRTKYDPDSLFFTWP</sequence>
<evidence type="ECO:0000256" key="1">
    <source>
        <dbReference type="ARBA" id="ARBA00001974"/>
    </source>
</evidence>
<comment type="cofactor">
    <cofactor evidence="1">
        <name>FAD</name>
        <dbReference type="ChEBI" id="CHEBI:57692"/>
    </cofactor>
</comment>
<evidence type="ECO:0000313" key="7">
    <source>
        <dbReference type="EMBL" id="MBT2134338.1"/>
    </source>
</evidence>
<dbReference type="InterPro" id="IPR050416">
    <property type="entry name" value="FAD-linked_Oxidoreductase"/>
</dbReference>
<keyword evidence="5" id="KW-0560">Oxidoreductase</keyword>
<name>A0ABS5W4X0_9SPHN</name>
<comment type="similarity">
    <text evidence="2">Belongs to the oxygen-dependent FAD-linked oxidoreductase family.</text>
</comment>
<dbReference type="Gene3D" id="3.40.462.20">
    <property type="match status" value="1"/>
</dbReference>
<evidence type="ECO:0000313" key="8">
    <source>
        <dbReference type="Proteomes" id="UP000811255"/>
    </source>
</evidence>
<dbReference type="PROSITE" id="PS51387">
    <property type="entry name" value="FAD_PCMH"/>
    <property type="match status" value="1"/>
</dbReference>
<comment type="caution">
    <text evidence="7">The sequence shown here is derived from an EMBL/GenBank/DDBJ whole genome shotgun (WGS) entry which is preliminary data.</text>
</comment>
<evidence type="ECO:0000256" key="2">
    <source>
        <dbReference type="ARBA" id="ARBA00005466"/>
    </source>
</evidence>
<accession>A0ABS5W4X0</accession>
<evidence type="ECO:0000259" key="6">
    <source>
        <dbReference type="PROSITE" id="PS51387"/>
    </source>
</evidence>
<dbReference type="Pfam" id="PF01565">
    <property type="entry name" value="FAD_binding_4"/>
    <property type="match status" value="1"/>
</dbReference>
<dbReference type="Proteomes" id="UP000811255">
    <property type="component" value="Unassembled WGS sequence"/>
</dbReference>
<keyword evidence="4" id="KW-0274">FAD</keyword>